<feature type="region of interest" description="Disordered" evidence="1">
    <location>
        <begin position="102"/>
        <end position="121"/>
    </location>
</feature>
<organism evidence="3 4">
    <name type="scientific">Streptacidiphilus cavernicola</name>
    <dbReference type="NCBI Taxonomy" id="3342716"/>
    <lineage>
        <taxon>Bacteria</taxon>
        <taxon>Bacillati</taxon>
        <taxon>Actinomycetota</taxon>
        <taxon>Actinomycetes</taxon>
        <taxon>Kitasatosporales</taxon>
        <taxon>Streptomycetaceae</taxon>
        <taxon>Streptacidiphilus</taxon>
    </lineage>
</organism>
<protein>
    <submittedName>
        <fullName evidence="3">STAS domain-containing protein</fullName>
    </submittedName>
</protein>
<dbReference type="RefSeq" id="WP_063757469.1">
    <property type="nucleotide sequence ID" value="NZ_JBHEZZ010000005.1"/>
</dbReference>
<accession>A0ABV6UKY1</accession>
<evidence type="ECO:0000313" key="3">
    <source>
        <dbReference type="EMBL" id="MFC1402114.1"/>
    </source>
</evidence>
<comment type="caution">
    <text evidence="3">The sequence shown here is derived from an EMBL/GenBank/DDBJ whole genome shotgun (WGS) entry which is preliminary data.</text>
</comment>
<reference evidence="3 4" key="1">
    <citation type="submission" date="2024-09" db="EMBL/GenBank/DDBJ databases">
        <authorList>
            <person name="Lee S.D."/>
        </authorList>
    </citation>
    <scope>NUCLEOTIDE SEQUENCE [LARGE SCALE GENOMIC DNA]</scope>
    <source>
        <strain evidence="3 4">N1-5</strain>
    </source>
</reference>
<dbReference type="CDD" id="cd07043">
    <property type="entry name" value="STAS_anti-anti-sigma_factors"/>
    <property type="match status" value="1"/>
</dbReference>
<proteinExistence type="predicted"/>
<dbReference type="Gene3D" id="3.30.750.24">
    <property type="entry name" value="STAS domain"/>
    <property type="match status" value="1"/>
</dbReference>
<dbReference type="InterPro" id="IPR058548">
    <property type="entry name" value="MlaB-like_STAS"/>
</dbReference>
<evidence type="ECO:0000256" key="1">
    <source>
        <dbReference type="SAM" id="MobiDB-lite"/>
    </source>
</evidence>
<dbReference type="PROSITE" id="PS50801">
    <property type="entry name" value="STAS"/>
    <property type="match status" value="1"/>
</dbReference>
<evidence type="ECO:0000313" key="4">
    <source>
        <dbReference type="Proteomes" id="UP001592528"/>
    </source>
</evidence>
<dbReference type="InterPro" id="IPR036513">
    <property type="entry name" value="STAS_dom_sf"/>
</dbReference>
<name>A0ABV6UKY1_9ACTN</name>
<keyword evidence="4" id="KW-1185">Reference proteome</keyword>
<dbReference type="EMBL" id="JBHEZZ010000005">
    <property type="protein sequence ID" value="MFC1402114.1"/>
    <property type="molecule type" value="Genomic_DNA"/>
</dbReference>
<dbReference type="SUPFAM" id="SSF52091">
    <property type="entry name" value="SpoIIaa-like"/>
    <property type="match status" value="1"/>
</dbReference>
<dbReference type="PANTHER" id="PTHR33495:SF2">
    <property type="entry name" value="ANTI-SIGMA FACTOR ANTAGONIST TM_1081-RELATED"/>
    <property type="match status" value="1"/>
</dbReference>
<dbReference type="InterPro" id="IPR002645">
    <property type="entry name" value="STAS_dom"/>
</dbReference>
<dbReference type="PANTHER" id="PTHR33495">
    <property type="entry name" value="ANTI-SIGMA FACTOR ANTAGONIST TM_1081-RELATED-RELATED"/>
    <property type="match status" value="1"/>
</dbReference>
<sequence>MPPRFSVRRRDGERGTWIRLVGELDLDSAAVLDVIVAQCLDSGVSTLSIDLAGVTFCDVSGVEALLAAARASKERSGSLRLEHPTPGMLRLLVLTGTLSTLLPDGDPHMPSPTRPVSRNLR</sequence>
<evidence type="ECO:0000259" key="2">
    <source>
        <dbReference type="PROSITE" id="PS50801"/>
    </source>
</evidence>
<dbReference type="Pfam" id="PF13466">
    <property type="entry name" value="STAS_2"/>
    <property type="match status" value="1"/>
</dbReference>
<gene>
    <name evidence="3" type="ORF">ACEZDJ_12530</name>
</gene>
<dbReference type="Proteomes" id="UP001592528">
    <property type="component" value="Unassembled WGS sequence"/>
</dbReference>
<feature type="domain" description="STAS" evidence="2">
    <location>
        <begin position="18"/>
        <end position="96"/>
    </location>
</feature>